<dbReference type="InterPro" id="IPR018919">
    <property type="entry name" value="DUF2484"/>
</dbReference>
<name>A0A2T4JXJ1_9RHOB</name>
<keyword evidence="1" id="KW-0472">Membrane</keyword>
<evidence type="ECO:0000313" key="3">
    <source>
        <dbReference type="Proteomes" id="UP000241010"/>
    </source>
</evidence>
<feature type="transmembrane region" description="Helical" evidence="1">
    <location>
        <begin position="51"/>
        <end position="72"/>
    </location>
</feature>
<keyword evidence="1" id="KW-1133">Transmembrane helix</keyword>
<protein>
    <recommendedName>
        <fullName evidence="4">DUF2484 domain-containing protein</fullName>
    </recommendedName>
</protein>
<keyword evidence="1" id="KW-0812">Transmembrane</keyword>
<keyword evidence="3" id="KW-1185">Reference proteome</keyword>
<accession>A0A2T4JXJ1</accession>
<evidence type="ECO:0000313" key="2">
    <source>
        <dbReference type="EMBL" id="PTE22642.1"/>
    </source>
</evidence>
<dbReference type="AlphaFoldDB" id="A0A2T4JXJ1"/>
<sequence length="83" mass="9328">MSPSLIAACIWAVVASVAAMLPQRTHWPAAFLLIACGIPLIGWVTYQNGPYWGMIVLAAGVSILRWPVIYLIRWLRRQPERPE</sequence>
<dbReference type="RefSeq" id="WP_107663060.1">
    <property type="nucleotide sequence ID" value="NZ_PZKG01000018.1"/>
</dbReference>
<dbReference type="OrthoDB" id="7862849at2"/>
<gene>
    <name evidence="2" type="ORF">C5F48_06285</name>
</gene>
<reference evidence="2 3" key="1">
    <citation type="submission" date="2018-03" db="EMBL/GenBank/DDBJ databases">
        <title>Cereibacter changlensis.</title>
        <authorList>
            <person name="Meyer T.E."/>
            <person name="Miller S."/>
            <person name="Lodha T."/>
            <person name="Gandham S."/>
            <person name="Chintalapati S."/>
            <person name="Chintalapati V.R."/>
        </authorList>
    </citation>
    <scope>NUCLEOTIDE SEQUENCE [LARGE SCALE GENOMIC DNA]</scope>
    <source>
        <strain evidence="2 3">JA139</strain>
    </source>
</reference>
<evidence type="ECO:0000256" key="1">
    <source>
        <dbReference type="SAM" id="Phobius"/>
    </source>
</evidence>
<dbReference type="Pfam" id="PF10658">
    <property type="entry name" value="DUF2484"/>
    <property type="match status" value="1"/>
</dbReference>
<proteinExistence type="predicted"/>
<comment type="caution">
    <text evidence="2">The sequence shown here is derived from an EMBL/GenBank/DDBJ whole genome shotgun (WGS) entry which is preliminary data.</text>
</comment>
<organism evidence="2 3">
    <name type="scientific">Cereibacter changlensis JA139</name>
    <dbReference type="NCBI Taxonomy" id="1188249"/>
    <lineage>
        <taxon>Bacteria</taxon>
        <taxon>Pseudomonadati</taxon>
        <taxon>Pseudomonadota</taxon>
        <taxon>Alphaproteobacteria</taxon>
        <taxon>Rhodobacterales</taxon>
        <taxon>Paracoccaceae</taxon>
        <taxon>Cereibacter</taxon>
    </lineage>
</organism>
<dbReference type="EMBL" id="PZKG01000018">
    <property type="protein sequence ID" value="PTE22642.1"/>
    <property type="molecule type" value="Genomic_DNA"/>
</dbReference>
<dbReference type="Proteomes" id="UP000241010">
    <property type="component" value="Unassembled WGS sequence"/>
</dbReference>
<evidence type="ECO:0008006" key="4">
    <source>
        <dbReference type="Google" id="ProtNLM"/>
    </source>
</evidence>
<feature type="transmembrane region" description="Helical" evidence="1">
    <location>
        <begin position="29"/>
        <end position="46"/>
    </location>
</feature>